<reference evidence="1 2" key="1">
    <citation type="submission" date="2023-07" db="EMBL/GenBank/DDBJ databases">
        <title>Sorghum-associated microbial communities from plants grown in Nebraska, USA.</title>
        <authorList>
            <person name="Schachtman D."/>
        </authorList>
    </citation>
    <scope>NUCLEOTIDE SEQUENCE [LARGE SCALE GENOMIC DNA]</scope>
    <source>
        <strain evidence="1 2">DS1607</strain>
    </source>
</reference>
<proteinExistence type="predicted"/>
<gene>
    <name evidence="1" type="ORF">J2W36_005014</name>
</gene>
<protein>
    <submittedName>
        <fullName evidence="1">Uncharacterized protein</fullName>
    </submittedName>
</protein>
<dbReference type="Proteomes" id="UP001226867">
    <property type="component" value="Unassembled WGS sequence"/>
</dbReference>
<organism evidence="1 2">
    <name type="scientific">Variovorax ginsengisoli</name>
    <dbReference type="NCBI Taxonomy" id="363844"/>
    <lineage>
        <taxon>Bacteria</taxon>
        <taxon>Pseudomonadati</taxon>
        <taxon>Pseudomonadota</taxon>
        <taxon>Betaproteobacteria</taxon>
        <taxon>Burkholderiales</taxon>
        <taxon>Comamonadaceae</taxon>
        <taxon>Variovorax</taxon>
    </lineage>
</organism>
<evidence type="ECO:0000313" key="1">
    <source>
        <dbReference type="EMBL" id="MDP9902736.1"/>
    </source>
</evidence>
<sequence length="186" mass="20236">MPKASNRRKGLGAMIHVVELPQQGDPRAWFAYDDDDFARKVAATDALQAWEIHDALTARDLLESACDGPEGAFANAGPGAPVDVATRERFPAICALGDAHGWDTPLYRADHLLGRGVLRAEPVAERDALSAALAARGGLSCVYWNDRDAIGAFEGADPRLAGKERWWARRALYEQLVELEVLADDN</sequence>
<keyword evidence="2" id="KW-1185">Reference proteome</keyword>
<name>A0ABT9SED5_9BURK</name>
<evidence type="ECO:0000313" key="2">
    <source>
        <dbReference type="Proteomes" id="UP001226867"/>
    </source>
</evidence>
<comment type="caution">
    <text evidence="1">The sequence shown here is derived from an EMBL/GenBank/DDBJ whole genome shotgun (WGS) entry which is preliminary data.</text>
</comment>
<dbReference type="EMBL" id="JAUSRO010000021">
    <property type="protein sequence ID" value="MDP9902736.1"/>
    <property type="molecule type" value="Genomic_DNA"/>
</dbReference>
<accession>A0ABT9SED5</accession>